<evidence type="ECO:0000313" key="1">
    <source>
        <dbReference type="EMBL" id="PBK79634.1"/>
    </source>
</evidence>
<keyword evidence="2" id="KW-1185">Reference proteome</keyword>
<sequence length="210" mass="24342">MKLFEEWMIKHMKPDLKPVEPILLPGVHKVIAYFHGECCFHTLDYKRTAWLVKGQTDNAQQIIYPGSKEDAWWDTEQLMKQMDCTIEIYNAVHPNATTLFIFDQSSAHTSLPSDALHAWEMNMSDGGKQKPCKDTIIPALNLYPEYCGKVQKMMMAMGQVKGMKTVLMEMHYWGWCKYCYHQIPKKTFKESKELVKKYLDACPFMSGAAE</sequence>
<dbReference type="InParanoid" id="A0A2H3CE72"/>
<dbReference type="EMBL" id="KZ293767">
    <property type="protein sequence ID" value="PBK79634.1"/>
    <property type="molecule type" value="Genomic_DNA"/>
</dbReference>
<dbReference type="Proteomes" id="UP000217790">
    <property type="component" value="Unassembled WGS sequence"/>
</dbReference>
<proteinExistence type="predicted"/>
<gene>
    <name evidence="1" type="ORF">ARMGADRAFT_1049119</name>
</gene>
<accession>A0A2H3CE72</accession>
<evidence type="ECO:0008006" key="3">
    <source>
        <dbReference type="Google" id="ProtNLM"/>
    </source>
</evidence>
<dbReference type="PANTHER" id="PTHR35871:SF1">
    <property type="entry name" value="CXC1-LIKE CYSTEINE CLUSTER ASSOCIATED WITH KDZ TRANSPOSASES DOMAIN-CONTAINING PROTEIN"/>
    <property type="match status" value="1"/>
</dbReference>
<dbReference type="AlphaFoldDB" id="A0A2H3CE72"/>
<dbReference type="OrthoDB" id="6511194at2759"/>
<evidence type="ECO:0000313" key="2">
    <source>
        <dbReference type="Proteomes" id="UP000217790"/>
    </source>
</evidence>
<reference evidence="2" key="1">
    <citation type="journal article" date="2017" name="Nat. Ecol. Evol.">
        <title>Genome expansion and lineage-specific genetic innovations in the forest pathogenic fungi Armillaria.</title>
        <authorList>
            <person name="Sipos G."/>
            <person name="Prasanna A.N."/>
            <person name="Walter M.C."/>
            <person name="O'Connor E."/>
            <person name="Balint B."/>
            <person name="Krizsan K."/>
            <person name="Kiss B."/>
            <person name="Hess J."/>
            <person name="Varga T."/>
            <person name="Slot J."/>
            <person name="Riley R."/>
            <person name="Boka B."/>
            <person name="Rigling D."/>
            <person name="Barry K."/>
            <person name="Lee J."/>
            <person name="Mihaltcheva S."/>
            <person name="LaButti K."/>
            <person name="Lipzen A."/>
            <person name="Waldron R."/>
            <person name="Moloney N.M."/>
            <person name="Sperisen C."/>
            <person name="Kredics L."/>
            <person name="Vagvoelgyi C."/>
            <person name="Patrignani A."/>
            <person name="Fitzpatrick D."/>
            <person name="Nagy I."/>
            <person name="Doyle S."/>
            <person name="Anderson J.B."/>
            <person name="Grigoriev I.V."/>
            <person name="Gueldener U."/>
            <person name="Muensterkoetter M."/>
            <person name="Nagy L.G."/>
        </authorList>
    </citation>
    <scope>NUCLEOTIDE SEQUENCE [LARGE SCALE GENOMIC DNA]</scope>
    <source>
        <strain evidence="2">Ar21-2</strain>
    </source>
</reference>
<organism evidence="1 2">
    <name type="scientific">Armillaria gallica</name>
    <name type="common">Bulbous honey fungus</name>
    <name type="synonym">Armillaria bulbosa</name>
    <dbReference type="NCBI Taxonomy" id="47427"/>
    <lineage>
        <taxon>Eukaryota</taxon>
        <taxon>Fungi</taxon>
        <taxon>Dikarya</taxon>
        <taxon>Basidiomycota</taxon>
        <taxon>Agaricomycotina</taxon>
        <taxon>Agaricomycetes</taxon>
        <taxon>Agaricomycetidae</taxon>
        <taxon>Agaricales</taxon>
        <taxon>Marasmiineae</taxon>
        <taxon>Physalacriaceae</taxon>
        <taxon>Armillaria</taxon>
    </lineage>
</organism>
<name>A0A2H3CE72_ARMGA</name>
<dbReference type="PANTHER" id="PTHR35871">
    <property type="entry name" value="EXPRESSED PROTEIN"/>
    <property type="match status" value="1"/>
</dbReference>
<protein>
    <recommendedName>
        <fullName evidence="3">DDE-1 domain-containing protein</fullName>
    </recommendedName>
</protein>